<dbReference type="InterPro" id="IPR002137">
    <property type="entry name" value="Beta-lactam_class-D_AS"/>
</dbReference>
<comment type="caution">
    <text evidence="21">The sequence shown here is derived from an EMBL/GenBank/DDBJ whole genome shotgun (WGS) entry which is preliminary data.</text>
</comment>
<keyword evidence="12 18" id="KW-1133">Transmembrane helix</keyword>
<feature type="compositionally biased region" description="Basic and acidic residues" evidence="17">
    <location>
        <begin position="1095"/>
        <end position="1107"/>
    </location>
</feature>
<keyword evidence="10" id="KW-0133">Cell shape</keyword>
<evidence type="ECO:0000256" key="2">
    <source>
        <dbReference type="ARBA" id="ARBA00004236"/>
    </source>
</evidence>
<evidence type="ECO:0000256" key="4">
    <source>
        <dbReference type="ARBA" id="ARBA00007898"/>
    </source>
</evidence>
<sequence>MKIFDKNKLEKIKDRQLRYKIVYSVLFLLMSLLVIKLFHLTIITGDDYRNKADNNRLKDVKITAPRGNIYDKNGNLLAGVKTSPAVQILKDEFNRLTKEEKIKKVDELITILNKDGASWDTDDYFIGINYFVYSSKVDYFTELKTPKEKVLDIIMENKLVEDILKLKIEKSSSSNFSYYIIKNVIRDLQLKGIYVPSDFFDVDSGEIAFTKGKEYDEYAKDKDLSKGIYSHIADLIKDDKSILRKILEQPLSRKLIFDELKSKNLLGNIELSPLEDLNNYNFLLIKAELNKQNSKVTLETSAKDDFYNMVRKFTLDKLLSYVKVDKDGKKIIPAEILLKKLEEKKLNANVEYTLVKDENDREKVQFSYKNEGNKDVEPLTYLISIAEENNLLYDFVLSDDIKFVAQEVNTENNIILKISITKKDFDYVYNINKKDIKNRYQIKDDYTAESLFTLLKKLYSIEELNDYSAYSYLVLSRKVELQGDKAYIPITLTYGISEPCISNIKEKFANNNGITVSMEPIRYYPNGELASHILGYIGKISQQDEIEKYNKEKGYSSDSFIGKTGVEESQEVSLKGKDGFKKVMVDNRGNRTETISETSAVPGKNVYLSLDLNLQKTAEESLKRTLESIRGASEYKSKWGSYTPHQSYPNATSGAVVVLDVKTGKVLALASYPAYDPNLFVTGISNSDWISLFPEDPRDFLAPRPLYNIATQSVSQPGSTFKLATSLSALEKGLDPSENINCQGVMDVGDTKFGCWIWNQYKQVHGNENLRTALRDSCNYYFYALALGKDPKSNKKTGVKVEIEDLVKTVSELGLGERTGIEINIPRESKGVIPDSNTKKSLTKIMLKQRLEKEIEKYILAGKNKDDYDFAKIIDTIVNWTEEEKVPSRTEVINRLKEMQLNAEEPVANSKVSLADMIKFDYLNQASWSNADSLNTVIGQGQNAYTPIQMARYMAMIANGGQKLKTSVIEKIVSYDNKITSFQNNPETEKSSFNPRNLKYILEGMNMASKTSENAKIFRELPIEIGTKTGTAQKSGVNPVTGQLYDNYAWTVSFAPYNNPEIAIATVIFQGGAGAFCGPIVRDIVGQYIDNKTESGENLQSDKKNDDNSGNGGNLVGD</sequence>
<dbReference type="Pfam" id="PF03717">
    <property type="entry name" value="PBP_dimer"/>
    <property type="match status" value="1"/>
</dbReference>
<dbReference type="InterPro" id="IPR036138">
    <property type="entry name" value="PBP_dimer_sf"/>
</dbReference>
<evidence type="ECO:0000256" key="5">
    <source>
        <dbReference type="ARBA" id="ARBA00012865"/>
    </source>
</evidence>
<evidence type="ECO:0000313" key="22">
    <source>
        <dbReference type="Proteomes" id="UP000823123"/>
    </source>
</evidence>
<name>A0ABS1CA95_9FIRM</name>
<accession>A0ABS1CA95</accession>
<evidence type="ECO:0000256" key="7">
    <source>
        <dbReference type="ARBA" id="ARBA00022692"/>
    </source>
</evidence>
<dbReference type="Gene3D" id="1.10.10.1230">
    <property type="entry name" value="Penicillin-binding protein, N-terminal non-catalytic domain, head sub-domain"/>
    <property type="match status" value="1"/>
</dbReference>
<keyword evidence="8" id="KW-0732">Signal</keyword>
<dbReference type="SUPFAM" id="SSF56601">
    <property type="entry name" value="beta-lactamase/transpeptidase-like"/>
    <property type="match status" value="1"/>
</dbReference>
<reference evidence="21 22" key="1">
    <citation type="submission" date="2020-09" db="EMBL/GenBank/DDBJ databases">
        <title>Parvimonas S3374 sp. nov.</title>
        <authorList>
            <person name="Buhl M."/>
        </authorList>
    </citation>
    <scope>NUCLEOTIDE SEQUENCE [LARGE SCALE GENOMIC DNA]</scope>
    <source>
        <strain evidence="21 22">S3374</strain>
    </source>
</reference>
<feature type="domain" description="Penicillin-binding protein dimerisation" evidence="20">
    <location>
        <begin position="62"/>
        <end position="595"/>
    </location>
</feature>
<proteinExistence type="inferred from homology"/>
<dbReference type="PANTHER" id="PTHR30627:SF2">
    <property type="entry name" value="PEPTIDOGLYCAN D,D-TRANSPEPTIDASE MRDA"/>
    <property type="match status" value="1"/>
</dbReference>
<evidence type="ECO:0000256" key="3">
    <source>
        <dbReference type="ARBA" id="ARBA00007171"/>
    </source>
</evidence>
<keyword evidence="15" id="KW-0961">Cell wall biogenesis/degradation</keyword>
<evidence type="ECO:0000256" key="1">
    <source>
        <dbReference type="ARBA" id="ARBA00004167"/>
    </source>
</evidence>
<evidence type="ECO:0000256" key="16">
    <source>
        <dbReference type="RuleBase" id="RU361140"/>
    </source>
</evidence>
<dbReference type="InterPro" id="IPR050515">
    <property type="entry name" value="Beta-lactam/transpept"/>
</dbReference>
<evidence type="ECO:0000256" key="8">
    <source>
        <dbReference type="ARBA" id="ARBA00022729"/>
    </source>
</evidence>
<keyword evidence="22" id="KW-1185">Reference proteome</keyword>
<keyword evidence="7 18" id="KW-0812">Transmembrane</keyword>
<dbReference type="Gene3D" id="3.90.1310.10">
    <property type="entry name" value="Penicillin-binding protein 2a (Domain 2)"/>
    <property type="match status" value="2"/>
</dbReference>
<evidence type="ECO:0000256" key="6">
    <source>
        <dbReference type="ARBA" id="ARBA00022475"/>
    </source>
</evidence>
<feature type="transmembrane region" description="Helical" evidence="18">
    <location>
        <begin position="21"/>
        <end position="42"/>
    </location>
</feature>
<comment type="similarity">
    <text evidence="3">Belongs to the transpeptidase family.</text>
</comment>
<organism evidence="21 22">
    <name type="scientific">Parvimonas parva</name>
    <dbReference type="NCBI Taxonomy" id="2769485"/>
    <lineage>
        <taxon>Bacteria</taxon>
        <taxon>Bacillati</taxon>
        <taxon>Bacillota</taxon>
        <taxon>Tissierellia</taxon>
        <taxon>Tissierellales</taxon>
        <taxon>Peptoniphilaceae</taxon>
        <taxon>Parvimonas</taxon>
    </lineage>
</organism>
<comment type="subcellular location">
    <subcellularLocation>
        <location evidence="2">Cell membrane</location>
    </subcellularLocation>
    <subcellularLocation>
        <location evidence="1">Membrane</location>
        <topology evidence="1">Single-pass membrane protein</topology>
    </subcellularLocation>
</comment>
<dbReference type="Pfam" id="PF00905">
    <property type="entry name" value="Transpeptidase"/>
    <property type="match status" value="2"/>
</dbReference>
<evidence type="ECO:0000256" key="17">
    <source>
        <dbReference type="SAM" id="MobiDB-lite"/>
    </source>
</evidence>
<dbReference type="InterPro" id="IPR005311">
    <property type="entry name" value="PBP_dimer"/>
</dbReference>
<evidence type="ECO:0000256" key="18">
    <source>
        <dbReference type="SAM" id="Phobius"/>
    </source>
</evidence>
<evidence type="ECO:0000313" key="21">
    <source>
        <dbReference type="EMBL" id="MBK1468814.1"/>
    </source>
</evidence>
<evidence type="ECO:0000256" key="15">
    <source>
        <dbReference type="ARBA" id="ARBA00023316"/>
    </source>
</evidence>
<dbReference type="Proteomes" id="UP000823123">
    <property type="component" value="Unassembled WGS sequence"/>
</dbReference>
<dbReference type="SUPFAM" id="SSF56519">
    <property type="entry name" value="Penicillin binding protein dimerisation domain"/>
    <property type="match status" value="2"/>
</dbReference>
<evidence type="ECO:0000256" key="11">
    <source>
        <dbReference type="ARBA" id="ARBA00022984"/>
    </source>
</evidence>
<keyword evidence="6" id="KW-1003">Cell membrane</keyword>
<dbReference type="Gene3D" id="3.40.710.10">
    <property type="entry name" value="DD-peptidase/beta-lactamase superfamily"/>
    <property type="match status" value="1"/>
</dbReference>
<keyword evidence="9 16" id="KW-0378">Hydrolase</keyword>
<evidence type="ECO:0000256" key="13">
    <source>
        <dbReference type="ARBA" id="ARBA00023136"/>
    </source>
</evidence>
<dbReference type="RefSeq" id="WP_201275716.1">
    <property type="nucleotide sequence ID" value="NZ_JACVDA010000014.1"/>
</dbReference>
<evidence type="ECO:0000259" key="19">
    <source>
        <dbReference type="Pfam" id="PF00905"/>
    </source>
</evidence>
<protein>
    <recommendedName>
        <fullName evidence="5 16">Beta-lactamase</fullName>
        <ecNumber evidence="5 16">3.5.2.6</ecNumber>
    </recommendedName>
</protein>
<dbReference type="EMBL" id="JACVDA010000014">
    <property type="protein sequence ID" value="MBK1468814.1"/>
    <property type="molecule type" value="Genomic_DNA"/>
</dbReference>
<dbReference type="PROSITE" id="PS00337">
    <property type="entry name" value="BETA_LACTAMASE_D"/>
    <property type="match status" value="1"/>
</dbReference>
<keyword evidence="14 16" id="KW-0046">Antibiotic resistance</keyword>
<dbReference type="InterPro" id="IPR001460">
    <property type="entry name" value="PCN-bd_Tpept"/>
</dbReference>
<dbReference type="PANTHER" id="PTHR30627">
    <property type="entry name" value="PEPTIDOGLYCAN D,D-TRANSPEPTIDASE"/>
    <property type="match status" value="1"/>
</dbReference>
<dbReference type="EC" id="3.5.2.6" evidence="5 16"/>
<evidence type="ECO:0000256" key="12">
    <source>
        <dbReference type="ARBA" id="ARBA00022989"/>
    </source>
</evidence>
<comment type="similarity">
    <text evidence="4 16">Belongs to the class-D beta-lactamase family.</text>
</comment>
<feature type="region of interest" description="Disordered" evidence="17">
    <location>
        <begin position="1095"/>
        <end position="1118"/>
    </location>
</feature>
<keyword evidence="13 18" id="KW-0472">Membrane</keyword>
<feature type="domain" description="Penicillin-binding protein transpeptidase" evidence="19">
    <location>
        <begin position="654"/>
        <end position="840"/>
    </location>
</feature>
<feature type="domain" description="Penicillin-binding protein transpeptidase" evidence="19">
    <location>
        <begin position="925"/>
        <end position="1085"/>
    </location>
</feature>
<keyword evidence="11" id="KW-0573">Peptidoglycan synthesis</keyword>
<evidence type="ECO:0000256" key="14">
    <source>
        <dbReference type="ARBA" id="ARBA00023251"/>
    </source>
</evidence>
<comment type="catalytic activity">
    <reaction evidence="16">
        <text>a beta-lactam + H2O = a substituted beta-amino acid</text>
        <dbReference type="Rhea" id="RHEA:20401"/>
        <dbReference type="ChEBI" id="CHEBI:15377"/>
        <dbReference type="ChEBI" id="CHEBI:35627"/>
        <dbReference type="ChEBI" id="CHEBI:140347"/>
        <dbReference type="EC" id="3.5.2.6"/>
    </reaction>
</comment>
<gene>
    <name evidence="21" type="ORF">IBJ83_05725</name>
</gene>
<evidence type="ECO:0000256" key="9">
    <source>
        <dbReference type="ARBA" id="ARBA00022801"/>
    </source>
</evidence>
<evidence type="ECO:0000259" key="20">
    <source>
        <dbReference type="Pfam" id="PF03717"/>
    </source>
</evidence>
<evidence type="ECO:0000256" key="10">
    <source>
        <dbReference type="ARBA" id="ARBA00022960"/>
    </source>
</evidence>
<dbReference type="InterPro" id="IPR012338">
    <property type="entry name" value="Beta-lactam/transpept-like"/>
</dbReference>